<dbReference type="PANTHER" id="PTHR33074">
    <property type="entry name" value="EXPRESSED PROTEIN-RELATED"/>
    <property type="match status" value="1"/>
</dbReference>
<reference evidence="2" key="1">
    <citation type="journal article" date="2014" name="Science">
        <title>Structural and functional partitioning of bread wheat chromosome 3B.</title>
        <authorList>
            <person name="Choulet F."/>
            <person name="Alberti A."/>
            <person name="Theil S."/>
            <person name="Glover N."/>
            <person name="Barbe V."/>
            <person name="Daron J."/>
            <person name="Pingault L."/>
            <person name="Sourdille P."/>
            <person name="Couloux A."/>
            <person name="Paux E."/>
            <person name="Leroy P."/>
            <person name="Mangenot S."/>
            <person name="Guilhot N."/>
            <person name="Le Gouis J."/>
            <person name="Balfourier F."/>
            <person name="Alaux M."/>
            <person name="Jamilloux V."/>
            <person name="Poulain J."/>
            <person name="Durand C."/>
            <person name="Bellec A."/>
            <person name="Gaspin C."/>
            <person name="Safar J."/>
            <person name="Dolezel J."/>
            <person name="Rogers J."/>
            <person name="Vandepoele K."/>
            <person name="Aury J.M."/>
            <person name="Mayer K."/>
            <person name="Berges H."/>
            <person name="Quesneville H."/>
            <person name="Wincker P."/>
            <person name="Feuillet C."/>
        </authorList>
    </citation>
    <scope>NUCLEOTIDE SEQUENCE</scope>
</reference>
<sequence length="525" mass="58538">MGHHGLDAHPHCLTGITTTRQRGRREERQESGAAAPEPRGREPPPLLLCGRFVPPTPSWSLFGRGNRGIPGHPWPGHAQIGPAKPRLPRCSRPAPAAATTHSAQCRSSACRKPHHRRAPPRPLPRPRWAQIWAERVLRHPAANAARLPQLLSLKKAEAEATSTCFDLLINGHGWIQAPLRASSRTSLCKNFDILFLPAEPPAISRFYIRWPDDTKSEDAKGTKLVAAHRDLVLFMQTSFGRLDKDGRLPIIQDHFICVASCETKPSLQLKQLPICNKPMIFPFGEGEEKAMAEQRLFFPDTVGLIRGHGESVEAEFAVAQLAMVSEIPGSLNMEAEVCVFLSLVSGNDGDGKWDVRKIPIDHKEDEHKELYYWSTDAVITFNSCICWISYYRGDGPWDEHVAITSEELWALNRYIGLLCDILMFPLVSMLNSNIAYFLVSESAEEEKSKVSLVTIQLSTKKVLVVHPYISREEGSPSGPDADMIEEKSHLLRSFISSRFPAYLKQGLGARVCELHALMVALTKLD</sequence>
<protein>
    <recommendedName>
        <fullName evidence="3">DUF1618 domain-containing protein</fullName>
    </recommendedName>
</protein>
<feature type="compositionally biased region" description="Basic residues" evidence="1">
    <location>
        <begin position="109"/>
        <end position="119"/>
    </location>
</feature>
<evidence type="ECO:0008006" key="3">
    <source>
        <dbReference type="Google" id="ProtNLM"/>
    </source>
</evidence>
<dbReference type="PANTHER" id="PTHR33074:SF131">
    <property type="entry name" value="DUF1618 DOMAIN-CONTAINING PROTEIN"/>
    <property type="match status" value="1"/>
</dbReference>
<dbReference type="EMBL" id="HG670306">
    <property type="protein sequence ID" value="CDM81247.1"/>
    <property type="molecule type" value="Genomic_DNA"/>
</dbReference>
<evidence type="ECO:0000256" key="1">
    <source>
        <dbReference type="SAM" id="MobiDB-lite"/>
    </source>
</evidence>
<dbReference type="AlphaFoldDB" id="A0A077RVR0"/>
<organism evidence="2">
    <name type="scientific">Triticum aestivum</name>
    <name type="common">Wheat</name>
    <dbReference type="NCBI Taxonomy" id="4565"/>
    <lineage>
        <taxon>Eukaryota</taxon>
        <taxon>Viridiplantae</taxon>
        <taxon>Streptophyta</taxon>
        <taxon>Embryophyta</taxon>
        <taxon>Tracheophyta</taxon>
        <taxon>Spermatophyta</taxon>
        <taxon>Magnoliopsida</taxon>
        <taxon>Liliopsida</taxon>
        <taxon>Poales</taxon>
        <taxon>Poaceae</taxon>
        <taxon>BOP clade</taxon>
        <taxon>Pooideae</taxon>
        <taxon>Triticodae</taxon>
        <taxon>Triticeae</taxon>
        <taxon>Triticinae</taxon>
        <taxon>Triticum</taxon>
    </lineage>
</organism>
<accession>A0A077RVR0</accession>
<proteinExistence type="predicted"/>
<feature type="region of interest" description="Disordered" evidence="1">
    <location>
        <begin position="62"/>
        <end position="124"/>
    </location>
</feature>
<gene>
    <name evidence="2" type="ORF">TRAES_3BF174000010CFD_c1</name>
</gene>
<name>A0A077RVR0_WHEAT</name>
<dbReference type="HOGENOM" id="CLU_519196_0_0_1"/>
<evidence type="ECO:0000313" key="2">
    <source>
        <dbReference type="EMBL" id="CDM81247.1"/>
    </source>
</evidence>
<feature type="compositionally biased region" description="Basic and acidic residues" evidence="1">
    <location>
        <begin position="1"/>
        <end position="10"/>
    </location>
</feature>
<feature type="region of interest" description="Disordered" evidence="1">
    <location>
        <begin position="1"/>
        <end position="49"/>
    </location>
</feature>